<geneLocation type="plasmid" evidence="4 5">
    <name>pBb323S2c</name>
</geneLocation>
<feature type="region of interest" description="Disordered" evidence="1">
    <location>
        <begin position="1"/>
        <end position="27"/>
    </location>
</feature>
<feature type="compositionally biased region" description="Basic and acidic residues" evidence="1">
    <location>
        <begin position="11"/>
        <end position="21"/>
    </location>
</feature>
<dbReference type="AlphaFoldDB" id="A0A7Z0TWV0"/>
<sequence>MAESSSPEGTSGRRCDGDYRRPVQRSRARFSSGVEEFRDDLRSTTKKPIIVVPGNHDFRIKGTDYRKMREGASQVASLGLPRLVVSDDLQAVFFCFNSNELGDWARGGVSAEQRKQMAIDYEAEERERDDVSKFFRIALVHHHPLKYGAAPAALYERLIAKLARNDDVFTEFENADEFLRWCARREIPLVLHGHKHVPHVARTSVESQEITVIGCGSTTGVDGRPMCYDIVTFDPTSKRSSVKFFFDPYSDGGKFELQSVAIELKGGGASDSTGQEERKDRTVWTGSKTSSMTDEDQRAVIRKILSSDLEGIRDYLSQADVWVLGINSEAERMPDPGFAYQLAPPFFSPPGSLDEILSFLADRQ</sequence>
<dbReference type="Gene3D" id="3.60.21.10">
    <property type="match status" value="1"/>
</dbReference>
<protein>
    <submittedName>
        <fullName evidence="3">Metallophosphoesterase</fullName>
    </submittedName>
</protein>
<reference evidence="4 5" key="3">
    <citation type="journal article" date="2022" name="Int. J. Syst. Evol. Microbiol.">
        <title>Strains of Bradyrhizobium barranii sp. nov. associated with legumes native to Canada are symbionts of soybeans and belong to different subspecies (subsp. barranii subsp. nov. and subsp. apii subsp. nov.) and symbiovars (sv. glycinearum and sv. septentrionale).</title>
        <authorList>
            <person name="Bromfield E.S.P."/>
            <person name="Cloutier S."/>
            <person name="Wasai-Hara S."/>
            <person name="Minamisawa K."/>
        </authorList>
    </citation>
    <scope>NUCLEOTIDE SEQUENCE [LARGE SCALE GENOMIC DNA]</scope>
    <source>
        <strain evidence="5">323S2</strain>
        <plasmid evidence="4 5">pBb323S2c</plasmid>
    </source>
</reference>
<dbReference type="InterPro" id="IPR004843">
    <property type="entry name" value="Calcineurin-like_PHP"/>
</dbReference>
<dbReference type="Proteomes" id="UP000564836">
    <property type="component" value="Plasmid pBb323S2c"/>
</dbReference>
<dbReference type="Pfam" id="PF00149">
    <property type="entry name" value="Metallophos"/>
    <property type="match status" value="1"/>
</dbReference>
<evidence type="ECO:0000313" key="3">
    <source>
        <dbReference type="EMBL" id="NYY96992.1"/>
    </source>
</evidence>
<dbReference type="EMBL" id="CP088279">
    <property type="protein sequence ID" value="UGX89802.1"/>
    <property type="molecule type" value="Genomic_DNA"/>
</dbReference>
<dbReference type="InterPro" id="IPR029052">
    <property type="entry name" value="Metallo-depent_PP-like"/>
</dbReference>
<evidence type="ECO:0000259" key="2">
    <source>
        <dbReference type="Pfam" id="PF00149"/>
    </source>
</evidence>
<reference evidence="3" key="2">
    <citation type="submission" date="2020-06" db="EMBL/GenBank/DDBJ databases">
        <title>Whole Genome Sequence of Bradyrhizobium sp. Strain 323S2.</title>
        <authorList>
            <person name="Bromfield E.S.P."/>
        </authorList>
    </citation>
    <scope>NUCLEOTIDE SEQUENCE [LARGE SCALE GENOMIC DNA]</scope>
    <source>
        <strain evidence="3">323S2</strain>
    </source>
</reference>
<name>A0A7Z0TWV0_9BRAD</name>
<dbReference type="GO" id="GO:0016787">
    <property type="term" value="F:hydrolase activity"/>
    <property type="evidence" value="ECO:0007669"/>
    <property type="project" value="InterPro"/>
</dbReference>
<dbReference type="EMBL" id="JACBFH010000005">
    <property type="protein sequence ID" value="NYY96992.1"/>
    <property type="molecule type" value="Genomic_DNA"/>
</dbReference>
<proteinExistence type="predicted"/>
<evidence type="ECO:0000313" key="5">
    <source>
        <dbReference type="Proteomes" id="UP000564836"/>
    </source>
</evidence>
<accession>A0A7Z0TWV0</accession>
<keyword evidence="4" id="KW-0614">Plasmid</keyword>
<evidence type="ECO:0000256" key="1">
    <source>
        <dbReference type="SAM" id="MobiDB-lite"/>
    </source>
</evidence>
<organism evidence="3">
    <name type="scientific">Bradyrhizobium barranii subsp. barranii</name>
    <dbReference type="NCBI Taxonomy" id="2823807"/>
    <lineage>
        <taxon>Bacteria</taxon>
        <taxon>Pseudomonadati</taxon>
        <taxon>Pseudomonadota</taxon>
        <taxon>Alphaproteobacteria</taxon>
        <taxon>Hyphomicrobiales</taxon>
        <taxon>Nitrobacteraceae</taxon>
        <taxon>Bradyrhizobium</taxon>
        <taxon>Bradyrhizobium barranii</taxon>
    </lineage>
</organism>
<reference evidence="4 5" key="1">
    <citation type="journal article" date="2017" name="Syst. Appl. Microbiol.">
        <title>Soybeans inoculated with root zone soils of Canadian native legumes harbour diverse and novel Bradyrhizobium spp. that possess agricultural potential.</title>
        <authorList>
            <person name="Bromfield E.S.P."/>
            <person name="Cloutier S."/>
            <person name="Tambong J.T."/>
            <person name="Tran Thi T.V."/>
        </authorList>
    </citation>
    <scope>NUCLEOTIDE SEQUENCE [LARGE SCALE GENOMIC DNA]</scope>
    <source>
        <strain evidence="4 5">323S2</strain>
    </source>
</reference>
<dbReference type="SUPFAM" id="SSF56300">
    <property type="entry name" value="Metallo-dependent phosphatases"/>
    <property type="match status" value="1"/>
</dbReference>
<gene>
    <name evidence="4" type="ORF">G6321_00003180</name>
    <name evidence="3" type="ORF">G6321_55015</name>
</gene>
<evidence type="ECO:0000313" key="4">
    <source>
        <dbReference type="EMBL" id="UGX89802.1"/>
    </source>
</evidence>
<dbReference type="RefSeq" id="WP_166354684.1">
    <property type="nucleotide sequence ID" value="NZ_CP049702.1"/>
</dbReference>
<feature type="domain" description="Calcineurin-like phosphoesterase" evidence="2">
    <location>
        <begin position="37"/>
        <end position="198"/>
    </location>
</feature>